<dbReference type="Pfam" id="PF13517">
    <property type="entry name" value="FG-GAP_3"/>
    <property type="match status" value="1"/>
</dbReference>
<feature type="non-terminal residue" evidence="2">
    <location>
        <position position="206"/>
    </location>
</feature>
<evidence type="ECO:0000313" key="2">
    <source>
        <dbReference type="EMBL" id="SVE48356.1"/>
    </source>
</evidence>
<organism evidence="2">
    <name type="scientific">marine metagenome</name>
    <dbReference type="NCBI Taxonomy" id="408172"/>
    <lineage>
        <taxon>unclassified sequences</taxon>
        <taxon>metagenomes</taxon>
        <taxon>ecological metagenomes</taxon>
    </lineage>
</organism>
<dbReference type="InterPro" id="IPR013517">
    <property type="entry name" value="FG-GAP"/>
</dbReference>
<dbReference type="InterPro" id="IPR028994">
    <property type="entry name" value="Integrin_alpha_N"/>
</dbReference>
<dbReference type="SUPFAM" id="SSF69318">
    <property type="entry name" value="Integrin alpha N-terminal domain"/>
    <property type="match status" value="1"/>
</dbReference>
<evidence type="ECO:0008006" key="3">
    <source>
        <dbReference type="Google" id="ProtNLM"/>
    </source>
</evidence>
<dbReference type="AlphaFoldDB" id="A0A383DV02"/>
<evidence type="ECO:0000256" key="1">
    <source>
        <dbReference type="ARBA" id="ARBA00022729"/>
    </source>
</evidence>
<keyword evidence="1" id="KW-0732">Signal</keyword>
<proteinExistence type="predicted"/>
<dbReference type="Gene3D" id="2.130.10.130">
    <property type="entry name" value="Integrin alpha, N-terminal"/>
    <property type="match status" value="1"/>
</dbReference>
<sequence length="206" mass="22269">MKRMLTFFLSVLMISAISADDYQPGADFNVENKLMFHGDANFSDFSVLGAQSVMAGMDFDGDMKYEILFTIDETLPPGGPDPGKVGVYLYEADGNGGYDHVWHFVSPDPGNSLPGMSHGDIDGDGKHEIYFGVPPAASNDATWGTYIFEQGADGTFPATATHLLRYGMETADNFRPAGYAMADIDGDGKIELATIDRGEKRLSIDA</sequence>
<name>A0A383DV02_9ZZZZ</name>
<accession>A0A383DV02</accession>
<protein>
    <recommendedName>
        <fullName evidence="3">VCBS repeat-containing protein</fullName>
    </recommendedName>
</protein>
<reference evidence="2" key="1">
    <citation type="submission" date="2018-05" db="EMBL/GenBank/DDBJ databases">
        <authorList>
            <person name="Lanie J.A."/>
            <person name="Ng W.-L."/>
            <person name="Kazmierczak K.M."/>
            <person name="Andrzejewski T.M."/>
            <person name="Davidsen T.M."/>
            <person name="Wayne K.J."/>
            <person name="Tettelin H."/>
            <person name="Glass J.I."/>
            <person name="Rusch D."/>
            <person name="Podicherti R."/>
            <person name="Tsui H.-C.T."/>
            <person name="Winkler M.E."/>
        </authorList>
    </citation>
    <scope>NUCLEOTIDE SEQUENCE</scope>
</reference>
<gene>
    <name evidence="2" type="ORF">METZ01_LOCUS501210</name>
</gene>
<dbReference type="EMBL" id="UINC01220441">
    <property type="protein sequence ID" value="SVE48356.1"/>
    <property type="molecule type" value="Genomic_DNA"/>
</dbReference>